<evidence type="ECO:0000256" key="2">
    <source>
        <dbReference type="SAM" id="Phobius"/>
    </source>
</evidence>
<dbReference type="Pfam" id="PF25549">
    <property type="entry name" value="DUF7927"/>
    <property type="match status" value="1"/>
</dbReference>
<dbReference type="Pfam" id="PF01345">
    <property type="entry name" value="DUF11"/>
    <property type="match status" value="1"/>
</dbReference>
<dbReference type="Proteomes" id="UP000679690">
    <property type="component" value="Unassembled WGS sequence"/>
</dbReference>
<keyword evidence="6" id="KW-1185">Reference proteome</keyword>
<evidence type="ECO:0000259" key="4">
    <source>
        <dbReference type="PROSITE" id="PS51820"/>
    </source>
</evidence>
<keyword evidence="2" id="KW-0472">Membrane</keyword>
<dbReference type="Pfam" id="PF24514">
    <property type="entry name" value="SpaA_4"/>
    <property type="match status" value="4"/>
</dbReference>
<feature type="region of interest" description="Disordered" evidence="1">
    <location>
        <begin position="1406"/>
        <end position="1431"/>
    </location>
</feature>
<dbReference type="InterPro" id="IPR013783">
    <property type="entry name" value="Ig-like_fold"/>
</dbReference>
<keyword evidence="2" id="KW-0812">Transmembrane</keyword>
<dbReference type="InterPro" id="IPR001434">
    <property type="entry name" value="OmcB-like_DUF11"/>
</dbReference>
<keyword evidence="2" id="KW-1133">Transmembrane helix</keyword>
<proteinExistence type="predicted"/>
<organism evidence="5 6">
    <name type="scientific">Actinoplanes flavus</name>
    <dbReference type="NCBI Taxonomy" id="2820290"/>
    <lineage>
        <taxon>Bacteria</taxon>
        <taxon>Bacillati</taxon>
        <taxon>Actinomycetota</taxon>
        <taxon>Actinomycetes</taxon>
        <taxon>Micromonosporales</taxon>
        <taxon>Micromonosporaceae</taxon>
        <taxon>Actinoplanes</taxon>
    </lineage>
</organism>
<feature type="domain" description="PA14" evidence="4">
    <location>
        <begin position="188"/>
        <end position="352"/>
    </location>
</feature>
<dbReference type="InterPro" id="IPR057687">
    <property type="entry name" value="DUF7927"/>
</dbReference>
<evidence type="ECO:0000256" key="3">
    <source>
        <dbReference type="SAM" id="SignalP"/>
    </source>
</evidence>
<dbReference type="InterPro" id="IPR055371">
    <property type="entry name" value="SpaA_PFL_dom_4"/>
</dbReference>
<dbReference type="EMBL" id="JAGFNS010000059">
    <property type="protein sequence ID" value="MBO3744271.1"/>
    <property type="molecule type" value="Genomic_DNA"/>
</dbReference>
<dbReference type="NCBIfam" id="TIGR01451">
    <property type="entry name" value="B_ant_repeat"/>
    <property type="match status" value="1"/>
</dbReference>
<dbReference type="InterPro" id="IPR037524">
    <property type="entry name" value="PA14/GLEYA"/>
</dbReference>
<evidence type="ECO:0000313" key="5">
    <source>
        <dbReference type="EMBL" id="MBO3744271.1"/>
    </source>
</evidence>
<sequence>MLASNVRSRRPRAVLAVTALVLLPMLTFPAAPVSAAAPRTWDGSRAELFLTDVTTPAIAPGGGARPVTATLVNHGPSNATSIRFTYTVPTGLAYQGATVGAGTCAFAAPTVTCTVPSLADGSRVPVSVQVSAPAGTPNGDRAGSFGPVTADQFTPAGGDLLMRVQDPYWIGSDERTPISPSWPPSDPYTGPPPACRNFTDAWGELRPCSATVSTKQVLTQSTDTTCWPTPSIKNCIRTWEIAGTYHAPRTGSVTLCMSQADDGAYVNWSAGYDPATRPGPNGGYHNVAETPSYRGTWNTAGWPVVAGQAYRFSIRVANRDRASESSTSGGGGFAGFGLSTVGGDAGTCSFGNFAPAQPANVTVSAAAAGISLSKQLTTPRAEAGDQFTVQIRDGATVIGPTAASTTAGTGATVTPGTGTTGSTDVTPGTTYTLTEVAAGTTNPGRYQTSISCTNSRTGSPTVLPAGPVDLAAPPTVTPAAGDAIECVLANTPRPRVTIVTNTAVMDGTFGYTVTGGPAPAHPSITTSGRTGRLVLTGTQVGQQVDVIPDPVTGWRLTSSVCADARSGAAVRMPYTLRTADDVVCTFVHRPLAAVYQPCAANRIRNGAFGTGLTGWTGSGGWTAAGGRAVNGDPGATFGGDRLGQPINGITAGATVAVDVVPVDGTGGSGGNRAELQIVYGGTVYATVTTSPAATGFGGNATVTAAGGATASPASIPMAGGGTVTVVLPGSVPRAGDLEFRMAVTESADTAADRFAIDDVVVHAAAICLQVESVGGYGTFAFQATNADTDPATPAADPGLTVTTTAADNPATVSKDFSSAAPHLSLLAPGTDVVLTQTGPADWRPDTVDCLNAATGAAVPASIAAGAVTVDGAAITGRTTVNCYLTEEPLAPKVTLVATTISRDATFHYTVGGGPAPAAPAITTTNEAGSRTLDHTQIGQVLTITQNRAPGWRTTTRVCVEARTGAVVPLPYTLRGGDDLTCTFTNRPVAPADQPCPVTNLIRNDAFDDGLTGWTRTGSWVATGGRATNPDPAATFGDNRLAQSISGVAPLGAIAVDLVPRDTGEGDRAALQIWYGGTLYATVETSPAGGAAGSATVTEAGGATVSPAGIPMNQSRTLVVYLPPAGVPKSGEIAFRQAVTPTGAATTDTFLLDEVRVLTTAVCLQVRSLDDVGTFRYTTGNLDTDPTVPADVPVFAVTTEVANRPVTVNPDFTATGTQLLVPTPDLDVALTQAGPAGWIPTELDCYDAFTGKPVPTTLTGTTVTIDGAGMTAYRIVNCRLTHETHRYTVTKTAGQTRVRPGQPVTYTVTVTNTGATGYPDATVHDRLTGVLDDAVLTSAKASRGTVTYASPNLTWHGTLSPGRRAVITYTVRVKDSGHGDRRLRNTVTADAPGASCAGPATRCRSTVPVGTAAGTPGAPREPGTPDQLPATGPAPIPAGYLATVLIVLGLLLRRVSRRPGAGSSP</sequence>
<comment type="caution">
    <text evidence="5">The sequence shown here is derived from an EMBL/GenBank/DDBJ whole genome shotgun (WGS) entry which is preliminary data.</text>
</comment>
<dbReference type="Gene3D" id="2.60.40.10">
    <property type="entry name" value="Immunoglobulins"/>
    <property type="match status" value="1"/>
</dbReference>
<dbReference type="InterPro" id="IPR048834">
    <property type="entry name" value="SpaA_pre-album"/>
</dbReference>
<feature type="chain" id="PRO_5047172330" evidence="3">
    <location>
        <begin position="31"/>
        <end position="1464"/>
    </location>
</feature>
<keyword evidence="3" id="KW-0732">Signal</keyword>
<dbReference type="RefSeq" id="WP_208473503.1">
    <property type="nucleotide sequence ID" value="NZ_JAGFNS010000059.1"/>
</dbReference>
<reference evidence="5 6" key="1">
    <citation type="submission" date="2021-03" db="EMBL/GenBank/DDBJ databases">
        <title>Actinoplanes flavus sp. nov., a novel actinomycete isolated from Coconut Palm rhizosphere soil.</title>
        <authorList>
            <person name="Luo X."/>
        </authorList>
    </citation>
    <scope>NUCLEOTIDE SEQUENCE [LARGE SCALE GENOMIC DNA]</scope>
    <source>
        <strain evidence="5 6">NEAU-H7</strain>
    </source>
</reference>
<feature type="signal peptide" evidence="3">
    <location>
        <begin position="1"/>
        <end position="30"/>
    </location>
</feature>
<name>A0ABS3V0A6_9ACTN</name>
<evidence type="ECO:0000313" key="6">
    <source>
        <dbReference type="Proteomes" id="UP000679690"/>
    </source>
</evidence>
<dbReference type="PROSITE" id="PS51820">
    <property type="entry name" value="PA14"/>
    <property type="match status" value="1"/>
</dbReference>
<evidence type="ECO:0000256" key="1">
    <source>
        <dbReference type="SAM" id="MobiDB-lite"/>
    </source>
</evidence>
<dbReference type="Pfam" id="PF20674">
    <property type="entry name" value="SpaA_3"/>
    <property type="match status" value="1"/>
</dbReference>
<protein>
    <submittedName>
        <fullName evidence="5">DUF11 domain-containing protein</fullName>
    </submittedName>
</protein>
<feature type="region of interest" description="Disordered" evidence="1">
    <location>
        <begin position="400"/>
        <end position="423"/>
    </location>
</feature>
<gene>
    <name evidence="5" type="ORF">J5X75_42965</name>
</gene>
<feature type="transmembrane region" description="Helical" evidence="2">
    <location>
        <begin position="1433"/>
        <end position="1451"/>
    </location>
</feature>
<dbReference type="InterPro" id="IPR047589">
    <property type="entry name" value="DUF11_rpt"/>
</dbReference>
<accession>A0ABS3V0A6</accession>